<evidence type="ECO:0000256" key="8">
    <source>
        <dbReference type="ARBA" id="ARBA00022989"/>
    </source>
</evidence>
<name>H3D1C4_TETNG</name>
<feature type="domain" description="GOLD" evidence="13">
    <location>
        <begin position="43"/>
        <end position="125"/>
    </location>
</feature>
<proteinExistence type="inferred from homology"/>
<evidence type="ECO:0000256" key="5">
    <source>
        <dbReference type="ARBA" id="ARBA00022692"/>
    </source>
</evidence>
<reference evidence="15" key="1">
    <citation type="journal article" date="2004" name="Nature">
        <title>Genome duplication in the teleost fish Tetraodon nigroviridis reveals the early vertebrate proto-karyotype.</title>
        <authorList>
            <person name="Jaillon O."/>
            <person name="Aury J.-M."/>
            <person name="Brunet F."/>
            <person name="Petit J.-L."/>
            <person name="Stange-Thomann N."/>
            <person name="Mauceli E."/>
            <person name="Bouneau L."/>
            <person name="Fischer C."/>
            <person name="Ozouf-Costaz C."/>
            <person name="Bernot A."/>
            <person name="Nicaud S."/>
            <person name="Jaffe D."/>
            <person name="Fisher S."/>
            <person name="Lutfalla G."/>
            <person name="Dossat C."/>
            <person name="Segurens B."/>
            <person name="Dasilva C."/>
            <person name="Salanoubat M."/>
            <person name="Levy M."/>
            <person name="Boudet N."/>
            <person name="Castellano S."/>
            <person name="Anthouard V."/>
            <person name="Jubin C."/>
            <person name="Castelli V."/>
            <person name="Katinka M."/>
            <person name="Vacherie B."/>
            <person name="Biemont C."/>
            <person name="Skalli Z."/>
            <person name="Cattolico L."/>
            <person name="Poulain J."/>
            <person name="De Berardinis V."/>
            <person name="Cruaud C."/>
            <person name="Duprat S."/>
            <person name="Brottier P."/>
            <person name="Coutanceau J.-P."/>
            <person name="Gouzy J."/>
            <person name="Parra G."/>
            <person name="Lardier G."/>
            <person name="Chapple C."/>
            <person name="McKernan K.J."/>
            <person name="McEwan P."/>
            <person name="Bosak S."/>
            <person name="Kellis M."/>
            <person name="Volff J.-N."/>
            <person name="Guigo R."/>
            <person name="Zody M.C."/>
            <person name="Mesirov J."/>
            <person name="Lindblad-Toh K."/>
            <person name="Birren B."/>
            <person name="Nusbaum C."/>
            <person name="Kahn D."/>
            <person name="Robinson-Rechavi M."/>
            <person name="Laudet V."/>
            <person name="Schachter V."/>
            <person name="Quetier F."/>
            <person name="Saurin W."/>
            <person name="Scarpelli C."/>
            <person name="Wincker P."/>
            <person name="Lander E.S."/>
            <person name="Weissenbach J."/>
            <person name="Roest Crollius H."/>
        </authorList>
    </citation>
    <scope>NUCLEOTIDE SEQUENCE [LARGE SCALE GENOMIC DNA]</scope>
</reference>
<evidence type="ECO:0000256" key="6">
    <source>
        <dbReference type="ARBA" id="ARBA00022729"/>
    </source>
</evidence>
<keyword evidence="8 11" id="KW-1133">Transmembrane helix</keyword>
<evidence type="ECO:0000256" key="2">
    <source>
        <dbReference type="ARBA" id="ARBA00004151"/>
    </source>
</evidence>
<keyword evidence="9 11" id="KW-0472">Membrane</keyword>
<dbReference type="InterPro" id="IPR036598">
    <property type="entry name" value="GOLD_dom_sf"/>
</dbReference>
<dbReference type="GO" id="GO:0005794">
    <property type="term" value="C:Golgi apparatus"/>
    <property type="evidence" value="ECO:0007669"/>
    <property type="project" value="UniProtKB-SubCell"/>
</dbReference>
<dbReference type="GeneTree" id="ENSGT00940000159833"/>
<feature type="transmembrane region" description="Helical" evidence="11">
    <location>
        <begin position="183"/>
        <end position="205"/>
    </location>
</feature>
<keyword evidence="6 12" id="KW-0732">Signal</keyword>
<dbReference type="PANTHER" id="PTHR22811">
    <property type="entry name" value="TRANSMEMBRANE EMP24 DOMAIN-CONTAINING PROTEIN"/>
    <property type="match status" value="1"/>
</dbReference>
<dbReference type="Proteomes" id="UP000007303">
    <property type="component" value="Unassembled WGS sequence"/>
</dbReference>
<keyword evidence="5 10" id="KW-0812">Transmembrane</keyword>
<dbReference type="Ensembl" id="ENSTNIT00000014508.1">
    <property type="protein sequence ID" value="ENSTNIP00000014310.1"/>
    <property type="gene ID" value="ENSTNIG00000011365.1"/>
</dbReference>
<evidence type="ECO:0000256" key="7">
    <source>
        <dbReference type="ARBA" id="ARBA00022824"/>
    </source>
</evidence>
<dbReference type="FunCoup" id="H3D1C4">
    <property type="interactions" value="28"/>
</dbReference>
<comment type="similarity">
    <text evidence="4 10">Belongs to the EMP24/GP25L family.</text>
</comment>
<dbReference type="PROSITE" id="PS50866">
    <property type="entry name" value="GOLD"/>
    <property type="match status" value="1"/>
</dbReference>
<accession>H3D1C4</accession>
<dbReference type="GO" id="GO:0033116">
    <property type="term" value="C:endoplasmic reticulum-Golgi intermediate compartment membrane"/>
    <property type="evidence" value="ECO:0007669"/>
    <property type="project" value="UniProtKB-SubCell"/>
</dbReference>
<evidence type="ECO:0000313" key="14">
    <source>
        <dbReference type="Ensembl" id="ENSTNIP00000014310.1"/>
    </source>
</evidence>
<sequence length="220" mass="25235">PVTPALRPAAPSIMLRLGLSCLLLRVFVVSASEFTFELPDNDKQCFYEELEKGIKFEIGYQVISGGNYDVDCFVTDPQDNVLYNEKKKQYDNFSHTTTMRGIYKVCFSNEFSTYTHKTVYLEFRHEDEKPLLESMSRVTALTQLESSCVTIHELMKTVTESQTRYRLREAQDRVKAEDLLIRVTFWSIGETVLLFVIGVGQVMMLRSFFTEKKGSVAATT</sequence>
<keyword evidence="15" id="KW-1185">Reference proteome</keyword>
<dbReference type="STRING" id="99883.ENSTNIP00000014310"/>
<dbReference type="GO" id="GO:0005789">
    <property type="term" value="C:endoplasmic reticulum membrane"/>
    <property type="evidence" value="ECO:0007669"/>
    <property type="project" value="UniProtKB-SubCell"/>
</dbReference>
<feature type="signal peptide" evidence="12">
    <location>
        <begin position="1"/>
        <end position="31"/>
    </location>
</feature>
<evidence type="ECO:0000256" key="4">
    <source>
        <dbReference type="ARBA" id="ARBA00007104"/>
    </source>
</evidence>
<organism evidence="14 15">
    <name type="scientific">Tetraodon nigroviridis</name>
    <name type="common">Spotted green pufferfish</name>
    <name type="synonym">Chelonodon nigroviridis</name>
    <dbReference type="NCBI Taxonomy" id="99883"/>
    <lineage>
        <taxon>Eukaryota</taxon>
        <taxon>Metazoa</taxon>
        <taxon>Chordata</taxon>
        <taxon>Craniata</taxon>
        <taxon>Vertebrata</taxon>
        <taxon>Euteleostomi</taxon>
        <taxon>Actinopterygii</taxon>
        <taxon>Neopterygii</taxon>
        <taxon>Teleostei</taxon>
        <taxon>Neoteleostei</taxon>
        <taxon>Acanthomorphata</taxon>
        <taxon>Eupercaria</taxon>
        <taxon>Tetraodontiformes</taxon>
        <taxon>Tetradontoidea</taxon>
        <taxon>Tetraodontidae</taxon>
        <taxon>Tetraodon</taxon>
    </lineage>
</organism>
<dbReference type="SUPFAM" id="SSF101576">
    <property type="entry name" value="Supernatant protein factor (SPF), C-terminal domain"/>
    <property type="match status" value="1"/>
</dbReference>
<dbReference type="Pfam" id="PF01105">
    <property type="entry name" value="EMP24_GP25L"/>
    <property type="match status" value="1"/>
</dbReference>
<dbReference type="HOGENOM" id="CLU_066963_6_0_1"/>
<reference evidence="14" key="2">
    <citation type="submission" date="2025-08" db="UniProtKB">
        <authorList>
            <consortium name="Ensembl"/>
        </authorList>
    </citation>
    <scope>IDENTIFICATION</scope>
</reference>
<dbReference type="InParanoid" id="H3D1C4"/>
<evidence type="ECO:0000256" key="3">
    <source>
        <dbReference type="ARBA" id="ARBA00004619"/>
    </source>
</evidence>
<keyword evidence="7" id="KW-0256">Endoplasmic reticulum</keyword>
<dbReference type="OMA" id="AESQTWY"/>
<evidence type="ECO:0000256" key="9">
    <source>
        <dbReference type="ARBA" id="ARBA00023136"/>
    </source>
</evidence>
<evidence type="ECO:0000259" key="13">
    <source>
        <dbReference type="PROSITE" id="PS50866"/>
    </source>
</evidence>
<dbReference type="InterPro" id="IPR009038">
    <property type="entry name" value="GOLD_dom"/>
</dbReference>
<dbReference type="AlphaFoldDB" id="H3D1C4"/>
<evidence type="ECO:0000256" key="12">
    <source>
        <dbReference type="SAM" id="SignalP"/>
    </source>
</evidence>
<feature type="chain" id="PRO_5003581440" evidence="12">
    <location>
        <begin position="32"/>
        <end position="220"/>
    </location>
</feature>
<evidence type="ECO:0000256" key="10">
    <source>
        <dbReference type="RuleBase" id="RU003827"/>
    </source>
</evidence>
<evidence type="ECO:0000256" key="11">
    <source>
        <dbReference type="SAM" id="Phobius"/>
    </source>
</evidence>
<evidence type="ECO:0000313" key="15">
    <source>
        <dbReference type="Proteomes" id="UP000007303"/>
    </source>
</evidence>
<protein>
    <submittedName>
        <fullName evidence="14">Transmembrane p24 trafficking protein 3</fullName>
    </submittedName>
</protein>
<comment type="subcellular location">
    <subcellularLocation>
        <location evidence="1">Endoplasmic reticulum membrane</location>
        <topology evidence="1">Single-pass type I membrane protein</topology>
    </subcellularLocation>
    <subcellularLocation>
        <location evidence="2">Endoplasmic reticulum-Golgi intermediate compartment membrane</location>
        <topology evidence="2">Single-pass type I membrane protein</topology>
    </subcellularLocation>
    <subcellularLocation>
        <location evidence="3">Golgi apparatus</location>
        <location evidence="3">cis-Golgi network membrane</location>
        <topology evidence="3">Single-pass type I membrane protein</topology>
    </subcellularLocation>
    <subcellularLocation>
        <location evidence="10">Membrane</location>
        <topology evidence="10">Single-pass type I membrane protein</topology>
    </subcellularLocation>
</comment>
<reference evidence="14" key="3">
    <citation type="submission" date="2025-09" db="UniProtKB">
        <authorList>
            <consortium name="Ensembl"/>
        </authorList>
    </citation>
    <scope>IDENTIFICATION</scope>
</reference>
<evidence type="ECO:0000256" key="1">
    <source>
        <dbReference type="ARBA" id="ARBA00004115"/>
    </source>
</evidence>
<dbReference type="SMART" id="SM01190">
    <property type="entry name" value="EMP24_GP25L"/>
    <property type="match status" value="1"/>
</dbReference>
<dbReference type="InterPro" id="IPR015720">
    <property type="entry name" value="Emp24-like"/>
</dbReference>